<dbReference type="AlphaFoldDB" id="A0A086KXA2"/>
<name>A0A086KXA2_TOXGO</name>
<dbReference type="Proteomes" id="UP000028837">
    <property type="component" value="Unassembled WGS sequence"/>
</dbReference>
<dbReference type="VEuPathDB" id="ToxoDB:TGDOM2_273940"/>
<organism evidence="2 3">
    <name type="scientific">Toxoplasma gondii GAB2-2007-GAL-DOM2</name>
    <dbReference type="NCBI Taxonomy" id="1130820"/>
    <lineage>
        <taxon>Eukaryota</taxon>
        <taxon>Sar</taxon>
        <taxon>Alveolata</taxon>
        <taxon>Apicomplexa</taxon>
        <taxon>Conoidasida</taxon>
        <taxon>Coccidia</taxon>
        <taxon>Eucoccidiorida</taxon>
        <taxon>Eimeriorina</taxon>
        <taxon>Sarcocystidae</taxon>
        <taxon>Toxoplasma</taxon>
    </lineage>
</organism>
<accession>A0A086KXA2</accession>
<feature type="region of interest" description="Disordered" evidence="1">
    <location>
        <begin position="29"/>
        <end position="56"/>
    </location>
</feature>
<feature type="region of interest" description="Disordered" evidence="1">
    <location>
        <begin position="78"/>
        <end position="101"/>
    </location>
</feature>
<dbReference type="OrthoDB" id="10316289at2759"/>
<evidence type="ECO:0000256" key="1">
    <source>
        <dbReference type="SAM" id="MobiDB-lite"/>
    </source>
</evidence>
<comment type="caution">
    <text evidence="2">The sequence shown here is derived from an EMBL/GenBank/DDBJ whole genome shotgun (WGS) entry which is preliminary data.</text>
</comment>
<dbReference type="EMBL" id="AHZU02000057">
    <property type="protein sequence ID" value="KFG49020.1"/>
    <property type="molecule type" value="Genomic_DNA"/>
</dbReference>
<reference evidence="2 3" key="1">
    <citation type="submission" date="2014-02" db="EMBL/GenBank/DDBJ databases">
        <authorList>
            <person name="Sibley D."/>
            <person name="Venepally P."/>
            <person name="Karamycheva S."/>
            <person name="Hadjithomas M."/>
            <person name="Khan A."/>
            <person name="Brunk B."/>
            <person name="Roos D."/>
            <person name="Caler E."/>
            <person name="Lorenzi H."/>
        </authorList>
    </citation>
    <scope>NUCLEOTIDE SEQUENCE [LARGE SCALE GENOMIC DNA]</scope>
    <source>
        <strain evidence="2 3">GAB2-2007-GAL-DOM2</strain>
    </source>
</reference>
<sequence>MSSEAWKTRTWRKPRFLHRCQVLPELARYSGESRENATHEERRDEEAGEETGNTDRLLPALVFTSEAQTVMQPSLCRRTKDSRVGEKAKGHICEKNEGAVA</sequence>
<protein>
    <submittedName>
        <fullName evidence="2">Uncharacterized protein</fullName>
    </submittedName>
</protein>
<feature type="compositionally biased region" description="Basic and acidic residues" evidence="1">
    <location>
        <begin position="31"/>
        <end position="45"/>
    </location>
</feature>
<proteinExistence type="predicted"/>
<evidence type="ECO:0000313" key="3">
    <source>
        <dbReference type="Proteomes" id="UP000028837"/>
    </source>
</evidence>
<evidence type="ECO:0000313" key="2">
    <source>
        <dbReference type="EMBL" id="KFG49020.1"/>
    </source>
</evidence>
<gene>
    <name evidence="2" type="ORF">TGDOM2_273940</name>
</gene>